<dbReference type="Proteomes" id="UP000243140">
    <property type="component" value="Unassembled WGS sequence"/>
</dbReference>
<organism evidence="1 2">
    <name type="scientific">Mycobacterium malmoense</name>
    <dbReference type="NCBI Taxonomy" id="1780"/>
    <lineage>
        <taxon>Bacteria</taxon>
        <taxon>Bacillati</taxon>
        <taxon>Actinomycetota</taxon>
        <taxon>Actinomycetes</taxon>
        <taxon>Mycobacteriales</taxon>
        <taxon>Mycobacteriaceae</taxon>
        <taxon>Mycobacterium</taxon>
    </lineage>
</organism>
<comment type="caution">
    <text evidence="1">The sequence shown here is derived from an EMBL/GenBank/DDBJ whole genome shotgun (WGS) entry which is preliminary data.</text>
</comment>
<dbReference type="EMBL" id="MVHV01000018">
    <property type="protein sequence ID" value="ORA80185.1"/>
    <property type="molecule type" value="Genomic_DNA"/>
</dbReference>
<evidence type="ECO:0000313" key="2">
    <source>
        <dbReference type="Proteomes" id="UP000243140"/>
    </source>
</evidence>
<name>A0ABX3SNR6_MYCMA</name>
<reference evidence="1 2" key="1">
    <citation type="submission" date="2017-02" db="EMBL/GenBank/DDBJ databases">
        <title>The new phylogeny of genus Mycobacterium.</title>
        <authorList>
            <person name="Tortoli E."/>
            <person name="Trovato A."/>
            <person name="Cirillo D.M."/>
        </authorList>
    </citation>
    <scope>NUCLEOTIDE SEQUENCE [LARGE SCALE GENOMIC DNA]</scope>
    <source>
        <strain evidence="1 2">IP1130001</strain>
    </source>
</reference>
<protein>
    <submittedName>
        <fullName evidence="1">Uncharacterized protein</fullName>
    </submittedName>
</protein>
<proteinExistence type="predicted"/>
<gene>
    <name evidence="1" type="ORF">BST29_16910</name>
</gene>
<keyword evidence="2" id="KW-1185">Reference proteome</keyword>
<accession>A0ABX3SNR6</accession>
<evidence type="ECO:0000313" key="1">
    <source>
        <dbReference type="EMBL" id="ORA80185.1"/>
    </source>
</evidence>
<sequence>MAGIEPLEVTATDDADALIAGAAVPDYLRLLEAGINAVSTSSTSLVYPPSYFVPDRRDQLKAAAKSGGGSF</sequence>